<evidence type="ECO:0000313" key="2">
    <source>
        <dbReference type="EMBL" id="CRG99151.1"/>
    </source>
</evidence>
<dbReference type="AlphaFoldDB" id="A0A1J1H326"/>
<name>A0A1J1H326_PLARL</name>
<dbReference type="KEGG" id="prel:PRELSG_0612600"/>
<keyword evidence="1" id="KW-0472">Membrane</keyword>
<keyword evidence="3" id="KW-1185">Reference proteome</keyword>
<evidence type="ECO:0000313" key="3">
    <source>
        <dbReference type="Proteomes" id="UP000220158"/>
    </source>
</evidence>
<dbReference type="Proteomes" id="UP000220158">
    <property type="component" value="Chromosome 6"/>
</dbReference>
<dbReference type="EMBL" id="LN835301">
    <property type="protein sequence ID" value="CRG99151.1"/>
    <property type="molecule type" value="Genomic_DNA"/>
</dbReference>
<evidence type="ECO:0000256" key="1">
    <source>
        <dbReference type="SAM" id="Phobius"/>
    </source>
</evidence>
<feature type="transmembrane region" description="Helical" evidence="1">
    <location>
        <begin position="121"/>
        <end position="145"/>
    </location>
</feature>
<accession>A0A1J1H326</accession>
<feature type="transmembrane region" description="Helical" evidence="1">
    <location>
        <begin position="152"/>
        <end position="176"/>
    </location>
</feature>
<dbReference type="RefSeq" id="XP_028532159.1">
    <property type="nucleotide sequence ID" value="XM_028675585.1"/>
</dbReference>
<feature type="transmembrane region" description="Helical" evidence="1">
    <location>
        <begin position="89"/>
        <end position="109"/>
    </location>
</feature>
<proteinExistence type="predicted"/>
<gene>
    <name evidence="2" type="ORF">PRELSG_0612600</name>
</gene>
<reference evidence="2 3" key="1">
    <citation type="submission" date="2015-04" db="EMBL/GenBank/DDBJ databases">
        <authorList>
            <consortium name="Pathogen Informatics"/>
        </authorList>
    </citation>
    <scope>NUCLEOTIDE SEQUENCE [LARGE SCALE GENOMIC DNA]</scope>
    <source>
        <strain evidence="2 3">SGS1</strain>
    </source>
</reference>
<protein>
    <submittedName>
        <fullName evidence="2">Uncharacterized protein</fullName>
    </submittedName>
</protein>
<dbReference type="VEuPathDB" id="PlasmoDB:PRELSG_0612600"/>
<dbReference type="OrthoDB" id="10314398at2759"/>
<dbReference type="GeneID" id="39735252"/>
<sequence>MLYSGCYNTYDLNKDKLHNYVIKNFKLLMRQKKGSTFINDNNLMCKYDEKENIFKIFNSNNILYEPFVDTSTFTLCPVYPRILYFKFHLDWLISLIFVRKINICIYKVLKLVVNSNFLTFLLIVAEVVAFAESLFGYFILIILICKKIIIPLFKVICSGIAIFYTFKYIILFIIHIR</sequence>
<keyword evidence="1" id="KW-0812">Transmembrane</keyword>
<organism evidence="2 3">
    <name type="scientific">Plasmodium relictum</name>
    <dbReference type="NCBI Taxonomy" id="85471"/>
    <lineage>
        <taxon>Eukaryota</taxon>
        <taxon>Sar</taxon>
        <taxon>Alveolata</taxon>
        <taxon>Apicomplexa</taxon>
        <taxon>Aconoidasida</taxon>
        <taxon>Haemosporida</taxon>
        <taxon>Plasmodiidae</taxon>
        <taxon>Plasmodium</taxon>
        <taxon>Plasmodium (Haemamoeba)</taxon>
    </lineage>
</organism>
<keyword evidence="1" id="KW-1133">Transmembrane helix</keyword>